<gene>
    <name evidence="4" type="ORF">DTER00134_LOCUS15433</name>
</gene>
<dbReference type="GO" id="GO:0140664">
    <property type="term" value="F:ATP-dependent DNA damage sensor activity"/>
    <property type="evidence" value="ECO:0007669"/>
    <property type="project" value="InterPro"/>
</dbReference>
<proteinExistence type="predicted"/>
<evidence type="ECO:0000256" key="2">
    <source>
        <dbReference type="ARBA" id="ARBA00022840"/>
    </source>
</evidence>
<dbReference type="GO" id="GO:0003690">
    <property type="term" value="F:double-stranded DNA binding"/>
    <property type="evidence" value="ECO:0007669"/>
    <property type="project" value="TreeGrafter"/>
</dbReference>
<dbReference type="GO" id="GO:0005524">
    <property type="term" value="F:ATP binding"/>
    <property type="evidence" value="ECO:0007669"/>
    <property type="project" value="UniProtKB-KW"/>
</dbReference>
<dbReference type="PANTHER" id="PTHR46456">
    <property type="entry name" value="DNA REPAIR PROTEIN RAD51 HOMOLOG 2"/>
    <property type="match status" value="1"/>
</dbReference>
<protein>
    <recommendedName>
        <fullName evidence="3">RecA family profile 1 domain-containing protein</fullName>
    </recommendedName>
</protein>
<feature type="domain" description="RecA family profile 1" evidence="3">
    <location>
        <begin position="77"/>
        <end position="265"/>
    </location>
</feature>
<name>A0A7S3R2M7_DUNTE</name>
<dbReference type="PROSITE" id="PS50162">
    <property type="entry name" value="RECA_2"/>
    <property type="match status" value="1"/>
</dbReference>
<dbReference type="InterPro" id="IPR027417">
    <property type="entry name" value="P-loop_NTPase"/>
</dbReference>
<dbReference type="GO" id="GO:0000400">
    <property type="term" value="F:four-way junction DNA binding"/>
    <property type="evidence" value="ECO:0007669"/>
    <property type="project" value="TreeGrafter"/>
</dbReference>
<dbReference type="GO" id="GO:0005657">
    <property type="term" value="C:replication fork"/>
    <property type="evidence" value="ECO:0007669"/>
    <property type="project" value="TreeGrafter"/>
</dbReference>
<dbReference type="EMBL" id="HBIP01025632">
    <property type="protein sequence ID" value="CAE0500360.1"/>
    <property type="molecule type" value="Transcribed_RNA"/>
</dbReference>
<keyword evidence="1" id="KW-0547">Nucleotide-binding</keyword>
<dbReference type="PANTHER" id="PTHR46456:SF1">
    <property type="entry name" value="DNA REPAIR PROTEIN RAD51 HOMOLOG 2"/>
    <property type="match status" value="1"/>
</dbReference>
<dbReference type="GO" id="GO:0000724">
    <property type="term" value="P:double-strand break repair via homologous recombination"/>
    <property type="evidence" value="ECO:0007669"/>
    <property type="project" value="InterPro"/>
</dbReference>
<accession>A0A7S3R2M7</accession>
<dbReference type="Gene3D" id="3.40.50.300">
    <property type="entry name" value="P-loop containing nucleotide triphosphate hydrolases"/>
    <property type="match status" value="1"/>
</dbReference>
<evidence type="ECO:0000313" key="4">
    <source>
        <dbReference type="EMBL" id="CAE0500360.1"/>
    </source>
</evidence>
<dbReference type="InterPro" id="IPR003593">
    <property type="entry name" value="AAA+_ATPase"/>
</dbReference>
<dbReference type="GO" id="GO:0003697">
    <property type="term" value="F:single-stranded DNA binding"/>
    <property type="evidence" value="ECO:0007669"/>
    <property type="project" value="TreeGrafter"/>
</dbReference>
<dbReference type="InterPro" id="IPR016467">
    <property type="entry name" value="DNA_recomb/repair_RecA-like"/>
</dbReference>
<dbReference type="InterPro" id="IPR030548">
    <property type="entry name" value="RAD51B"/>
</dbReference>
<dbReference type="PIRSF" id="PIRSF005856">
    <property type="entry name" value="Rad51"/>
    <property type="match status" value="1"/>
</dbReference>
<dbReference type="Pfam" id="PF08423">
    <property type="entry name" value="Rad51"/>
    <property type="match status" value="1"/>
</dbReference>
<evidence type="ECO:0000259" key="3">
    <source>
        <dbReference type="PROSITE" id="PS50162"/>
    </source>
</evidence>
<dbReference type="InterPro" id="IPR013632">
    <property type="entry name" value="Rad51_C"/>
</dbReference>
<evidence type="ECO:0000256" key="1">
    <source>
        <dbReference type="ARBA" id="ARBA00022741"/>
    </source>
</evidence>
<dbReference type="AlphaFoldDB" id="A0A7S3R2M7"/>
<dbReference type="SMART" id="SM00382">
    <property type="entry name" value="AAA"/>
    <property type="match status" value="1"/>
</dbReference>
<dbReference type="GO" id="GO:0033063">
    <property type="term" value="C:Rad51B-Rad51C-Rad51D-XRCC2 complex"/>
    <property type="evidence" value="ECO:0007669"/>
    <property type="project" value="InterPro"/>
</dbReference>
<keyword evidence="2" id="KW-0067">ATP-binding</keyword>
<reference evidence="4" key="1">
    <citation type="submission" date="2021-01" db="EMBL/GenBank/DDBJ databases">
        <authorList>
            <person name="Corre E."/>
            <person name="Pelletier E."/>
            <person name="Niang G."/>
            <person name="Scheremetjew M."/>
            <person name="Finn R."/>
            <person name="Kale V."/>
            <person name="Holt S."/>
            <person name="Cochrane G."/>
            <person name="Meng A."/>
            <person name="Brown T."/>
            <person name="Cohen L."/>
        </authorList>
    </citation>
    <scope>NUCLEOTIDE SEQUENCE</scope>
    <source>
        <strain evidence="4">CCMP1320</strain>
    </source>
</reference>
<organism evidence="4">
    <name type="scientific">Dunaliella tertiolecta</name>
    <name type="common">Green alga</name>
    <dbReference type="NCBI Taxonomy" id="3047"/>
    <lineage>
        <taxon>Eukaryota</taxon>
        <taxon>Viridiplantae</taxon>
        <taxon>Chlorophyta</taxon>
        <taxon>core chlorophytes</taxon>
        <taxon>Chlorophyceae</taxon>
        <taxon>CS clade</taxon>
        <taxon>Chlamydomonadales</taxon>
        <taxon>Dunaliellaceae</taxon>
        <taxon>Dunaliella</taxon>
    </lineage>
</organism>
<dbReference type="SUPFAM" id="SSF52540">
    <property type="entry name" value="P-loop containing nucleoside triphosphate hydrolases"/>
    <property type="match status" value="1"/>
</dbReference>
<dbReference type="InterPro" id="IPR020588">
    <property type="entry name" value="RecA_ATP-bd"/>
</dbReference>
<sequence>MQVQKKHVVSLSDPHDQQLLHAHSLENSADLMMYTALDLSEVMNISMGHAQRLLTAASASIAPAYVTAAGLLQRSRATVPLATGLPDLDHVLRRGIPVGAISEFVGPAGVGKSQLCLMLTLLVAGPAPVGREASVVYIDTENKFSGVRLAEMARERLKQQHPFPADEQQQQHTEAAISAMMSRILLVKPSAGEELIRALHGLEAVVSGHGVKLVVVDSIAAQARSEMGGGMASMVARQEMLGLASSLLKSVAETYQIPVVATNQVSARIGDIAGHAGAVQGAQRHQAQSSMSATASAAGAGQQGLGAALGILWAHCVNLRLVLERVGDRRFIKLVKSPISANVSVEYAVMAAGLVQVGQGCVLPPSSVLHVSIADEREHRVDEAGMHDWE</sequence>